<dbReference type="GO" id="GO:0000287">
    <property type="term" value="F:magnesium ion binding"/>
    <property type="evidence" value="ECO:0007669"/>
    <property type="project" value="UniProtKB-UniRule"/>
</dbReference>
<keyword evidence="7" id="KW-0963">Cytoplasm</keyword>
<dbReference type="Gene3D" id="3.40.50.300">
    <property type="entry name" value="P-loop containing nucleotide triphosphate hydrolases"/>
    <property type="match status" value="1"/>
</dbReference>
<evidence type="ECO:0000256" key="6">
    <source>
        <dbReference type="ARBA" id="ARBA00023141"/>
    </source>
</evidence>
<dbReference type="RefSeq" id="WP_091267538.1">
    <property type="nucleotide sequence ID" value="NZ_FNFK01000032.1"/>
</dbReference>
<evidence type="ECO:0000256" key="4">
    <source>
        <dbReference type="ARBA" id="ARBA00022777"/>
    </source>
</evidence>
<name>A0A1G9C4W8_9LACT</name>
<feature type="binding site" evidence="7">
    <location>
        <position position="33"/>
    </location>
    <ligand>
        <name>substrate</name>
    </ligand>
</feature>
<evidence type="ECO:0000313" key="9">
    <source>
        <dbReference type="Proteomes" id="UP000199433"/>
    </source>
</evidence>
<keyword evidence="7" id="KW-0479">Metal-binding</keyword>
<keyword evidence="4 7" id="KW-0418">Kinase</keyword>
<dbReference type="OrthoDB" id="9800332at2"/>
<keyword evidence="1 7" id="KW-0028">Amino-acid biosynthesis</keyword>
<evidence type="ECO:0000256" key="5">
    <source>
        <dbReference type="ARBA" id="ARBA00022840"/>
    </source>
</evidence>
<keyword evidence="9" id="KW-1185">Reference proteome</keyword>
<organism evidence="8 9">
    <name type="scientific">Alkalibacterium thalassium</name>
    <dbReference type="NCBI Taxonomy" id="426701"/>
    <lineage>
        <taxon>Bacteria</taxon>
        <taxon>Bacillati</taxon>
        <taxon>Bacillota</taxon>
        <taxon>Bacilli</taxon>
        <taxon>Lactobacillales</taxon>
        <taxon>Carnobacteriaceae</taxon>
        <taxon>Alkalibacterium</taxon>
    </lineage>
</organism>
<dbReference type="SUPFAM" id="SSF52540">
    <property type="entry name" value="P-loop containing nucleoside triphosphate hydrolases"/>
    <property type="match status" value="1"/>
</dbReference>
<dbReference type="PANTHER" id="PTHR21087:SF16">
    <property type="entry name" value="SHIKIMATE KINASE 1, CHLOROPLASTIC"/>
    <property type="match status" value="1"/>
</dbReference>
<dbReference type="Proteomes" id="UP000199433">
    <property type="component" value="Unassembled WGS sequence"/>
</dbReference>
<accession>A0A1G9C4W8</accession>
<comment type="cofactor">
    <cofactor evidence="7">
        <name>Mg(2+)</name>
        <dbReference type="ChEBI" id="CHEBI:18420"/>
    </cofactor>
    <text evidence="7">Binds 1 Mg(2+) ion per subunit.</text>
</comment>
<comment type="pathway">
    <text evidence="7">Metabolic intermediate biosynthesis; chorismate biosynthesis; chorismate from D-erythrose 4-phosphate and phosphoenolpyruvate: step 5/7.</text>
</comment>
<dbReference type="GO" id="GO:0009423">
    <property type="term" value="P:chorismate biosynthetic process"/>
    <property type="evidence" value="ECO:0007669"/>
    <property type="project" value="UniProtKB-UniRule"/>
</dbReference>
<comment type="catalytic activity">
    <reaction evidence="7">
        <text>shikimate + ATP = 3-phosphoshikimate + ADP + H(+)</text>
        <dbReference type="Rhea" id="RHEA:13121"/>
        <dbReference type="ChEBI" id="CHEBI:15378"/>
        <dbReference type="ChEBI" id="CHEBI:30616"/>
        <dbReference type="ChEBI" id="CHEBI:36208"/>
        <dbReference type="ChEBI" id="CHEBI:145989"/>
        <dbReference type="ChEBI" id="CHEBI:456216"/>
        <dbReference type="EC" id="2.7.1.71"/>
    </reaction>
</comment>
<dbReference type="InterPro" id="IPR027417">
    <property type="entry name" value="P-loop_NTPase"/>
</dbReference>
<protein>
    <recommendedName>
        <fullName evidence="7">Shikimate kinase</fullName>
        <shortName evidence="7">SK</shortName>
        <ecNumber evidence="7">2.7.1.71</ecNumber>
    </recommendedName>
</protein>
<feature type="binding site" evidence="7">
    <location>
        <position position="132"/>
    </location>
    <ligand>
        <name>substrate</name>
    </ligand>
</feature>
<comment type="caution">
    <text evidence="7">Lacks conserved residue(s) required for the propagation of feature annotation.</text>
</comment>
<dbReference type="GO" id="GO:0009073">
    <property type="term" value="P:aromatic amino acid family biosynthetic process"/>
    <property type="evidence" value="ECO:0007669"/>
    <property type="project" value="UniProtKB-KW"/>
</dbReference>
<dbReference type="GO" id="GO:0005524">
    <property type="term" value="F:ATP binding"/>
    <property type="evidence" value="ECO:0007669"/>
    <property type="project" value="UniProtKB-UniRule"/>
</dbReference>
<dbReference type="PANTHER" id="PTHR21087">
    <property type="entry name" value="SHIKIMATE KINASE"/>
    <property type="match status" value="1"/>
</dbReference>
<feature type="binding site" evidence="7">
    <location>
        <position position="15"/>
    </location>
    <ligand>
        <name>Mg(2+)</name>
        <dbReference type="ChEBI" id="CHEBI:18420"/>
    </ligand>
</feature>
<dbReference type="GO" id="GO:0005829">
    <property type="term" value="C:cytosol"/>
    <property type="evidence" value="ECO:0007669"/>
    <property type="project" value="TreeGrafter"/>
</dbReference>
<dbReference type="PRINTS" id="PR01100">
    <property type="entry name" value="SHIKIMTKNASE"/>
</dbReference>
<reference evidence="9" key="1">
    <citation type="submission" date="2016-10" db="EMBL/GenBank/DDBJ databases">
        <authorList>
            <person name="Varghese N."/>
            <person name="Submissions S."/>
        </authorList>
    </citation>
    <scope>NUCLEOTIDE SEQUENCE [LARGE SCALE GENOMIC DNA]</scope>
    <source>
        <strain evidence="9">DSM 19181</strain>
    </source>
</reference>
<dbReference type="STRING" id="426701.SAMN04488098_103216"/>
<dbReference type="EC" id="2.7.1.71" evidence="7"/>
<feature type="binding site" evidence="7">
    <location>
        <position position="115"/>
    </location>
    <ligand>
        <name>ATP</name>
        <dbReference type="ChEBI" id="CHEBI:30616"/>
    </ligand>
</feature>
<keyword evidence="5 7" id="KW-0067">ATP-binding</keyword>
<feature type="binding site" evidence="7">
    <location>
        <position position="56"/>
    </location>
    <ligand>
        <name>substrate</name>
    </ligand>
</feature>
<gene>
    <name evidence="7" type="primary">aroK</name>
    <name evidence="8" type="ORF">SAMN04488098_103216</name>
</gene>
<dbReference type="CDD" id="cd00464">
    <property type="entry name" value="SK"/>
    <property type="match status" value="1"/>
</dbReference>
<dbReference type="GO" id="GO:0008652">
    <property type="term" value="P:amino acid biosynthetic process"/>
    <property type="evidence" value="ECO:0007669"/>
    <property type="project" value="UniProtKB-KW"/>
</dbReference>
<feature type="binding site" evidence="7">
    <location>
        <position position="78"/>
    </location>
    <ligand>
        <name>substrate</name>
    </ligand>
</feature>
<evidence type="ECO:0000256" key="2">
    <source>
        <dbReference type="ARBA" id="ARBA00022679"/>
    </source>
</evidence>
<evidence type="ECO:0000313" key="8">
    <source>
        <dbReference type="EMBL" id="SDK46730.1"/>
    </source>
</evidence>
<dbReference type="AlphaFoldDB" id="A0A1G9C4W8"/>
<dbReference type="HAMAP" id="MF_00109">
    <property type="entry name" value="Shikimate_kinase"/>
    <property type="match status" value="1"/>
</dbReference>
<dbReference type="InterPro" id="IPR000623">
    <property type="entry name" value="Shikimate_kinase/TSH1"/>
</dbReference>
<comment type="subcellular location">
    <subcellularLocation>
        <location evidence="7">Cytoplasm</location>
    </subcellularLocation>
</comment>
<comment type="function">
    <text evidence="7">Catalyzes the specific phosphorylation of the 3-hydroxyl group of shikimic acid using ATP as a cosubstrate.</text>
</comment>
<keyword evidence="3 7" id="KW-0547">Nucleotide-binding</keyword>
<evidence type="ECO:0000256" key="7">
    <source>
        <dbReference type="HAMAP-Rule" id="MF_00109"/>
    </source>
</evidence>
<dbReference type="UniPathway" id="UPA00053">
    <property type="reaction ID" value="UER00088"/>
</dbReference>
<dbReference type="Pfam" id="PF01202">
    <property type="entry name" value="SKI"/>
    <property type="match status" value="1"/>
</dbReference>
<feature type="binding site" evidence="7">
    <location>
        <begin position="11"/>
        <end position="16"/>
    </location>
    <ligand>
        <name>ATP</name>
        <dbReference type="ChEBI" id="CHEBI:30616"/>
    </ligand>
</feature>
<evidence type="ECO:0000256" key="3">
    <source>
        <dbReference type="ARBA" id="ARBA00022741"/>
    </source>
</evidence>
<dbReference type="GO" id="GO:0004765">
    <property type="term" value="F:shikimate kinase activity"/>
    <property type="evidence" value="ECO:0007669"/>
    <property type="project" value="UniProtKB-UniRule"/>
</dbReference>
<keyword evidence="7" id="KW-0460">Magnesium</keyword>
<dbReference type="EMBL" id="FNFK01000032">
    <property type="protein sequence ID" value="SDK46730.1"/>
    <property type="molecule type" value="Genomic_DNA"/>
</dbReference>
<comment type="subunit">
    <text evidence="7">Monomer.</text>
</comment>
<sequence>MTNIVLIGMTGSGKTTIGKELASRLKLSFIDMDDFIEKQVGQSIPELFEQGEAVFRSLETDACIKLADATDTVISTGGGAVLKQENQKWLKQAGVIVWIDRPVNLIVKDIETAHRPLLKNGTEALYTLFEERQPVYEALADVTVRNDQSLSETVNDVLNQLTKLDTKGDHS</sequence>
<comment type="similarity">
    <text evidence="7">Belongs to the shikimate kinase family.</text>
</comment>
<keyword evidence="2 7" id="KW-0808">Transferase</keyword>
<keyword evidence="6 7" id="KW-0057">Aromatic amino acid biosynthesis</keyword>
<evidence type="ECO:0000256" key="1">
    <source>
        <dbReference type="ARBA" id="ARBA00022605"/>
    </source>
</evidence>
<dbReference type="InterPro" id="IPR031322">
    <property type="entry name" value="Shikimate/glucono_kinase"/>
</dbReference>
<proteinExistence type="inferred from homology"/>